<dbReference type="InterPro" id="IPR000760">
    <property type="entry name" value="Inositol_monophosphatase-like"/>
</dbReference>
<accession>A0A2T1HPS7</accession>
<evidence type="ECO:0000313" key="11">
    <source>
        <dbReference type="EMBL" id="PSC03636.1"/>
    </source>
</evidence>
<name>A0A2T1HPS7_9HYPH</name>
<dbReference type="PROSITE" id="PS00629">
    <property type="entry name" value="IMP_1"/>
    <property type="match status" value="1"/>
</dbReference>
<dbReference type="GO" id="GO:0007165">
    <property type="term" value="P:signal transduction"/>
    <property type="evidence" value="ECO:0007669"/>
    <property type="project" value="TreeGrafter"/>
</dbReference>
<reference evidence="12" key="1">
    <citation type="submission" date="2018-03" db="EMBL/GenBank/DDBJ databases">
        <authorList>
            <person name="Sun L."/>
            <person name="Liu H."/>
            <person name="Chen W."/>
            <person name="Huang K."/>
            <person name="Liu W."/>
            <person name="Gao X."/>
        </authorList>
    </citation>
    <scope>NUCLEOTIDE SEQUENCE [LARGE SCALE GENOMIC DNA]</scope>
    <source>
        <strain evidence="12">SH9</strain>
    </source>
</reference>
<evidence type="ECO:0000256" key="2">
    <source>
        <dbReference type="ARBA" id="ARBA00001946"/>
    </source>
</evidence>
<evidence type="ECO:0000256" key="6">
    <source>
        <dbReference type="ARBA" id="ARBA00022723"/>
    </source>
</evidence>
<dbReference type="GO" id="GO:0006020">
    <property type="term" value="P:inositol metabolic process"/>
    <property type="evidence" value="ECO:0007669"/>
    <property type="project" value="TreeGrafter"/>
</dbReference>
<dbReference type="InterPro" id="IPR033942">
    <property type="entry name" value="IMPase"/>
</dbReference>
<dbReference type="PANTHER" id="PTHR20854:SF4">
    <property type="entry name" value="INOSITOL-1-MONOPHOSPHATASE-RELATED"/>
    <property type="match status" value="1"/>
</dbReference>
<dbReference type="Gene3D" id="3.40.190.80">
    <property type="match status" value="1"/>
</dbReference>
<dbReference type="InterPro" id="IPR020583">
    <property type="entry name" value="Inositol_monoP_metal-BS"/>
</dbReference>
<sequence length="262" mass="27621">MHSMTLNARLDRATEIAREAGTLMRRRFADRDSRAYAMKGHQDFLTAVDGEVETLVAGRLRQSFPEDGIIGEEHGATGRTDGVWVVDPIDGTANFARGIAHFCISIAYVAAGEPVVGVIYDPVRDELFAAASGLGAALNGEAMRVSQAEDIRAASVECGWSMRRPVQDYIALCGRVMGAGAGLYRCGSGALGMAYVAAGRLDGYIELHINAWDVLAGVVLVREAGGRTNDFMGEGGLQRGAPILACAPGLAPALEGIAGIRL</sequence>
<feature type="binding site" evidence="9">
    <location>
        <position position="90"/>
    </location>
    <ligand>
        <name>Mg(2+)</name>
        <dbReference type="ChEBI" id="CHEBI:18420"/>
        <label>2</label>
    </ligand>
</feature>
<evidence type="ECO:0000256" key="7">
    <source>
        <dbReference type="ARBA" id="ARBA00022801"/>
    </source>
</evidence>
<evidence type="ECO:0000256" key="3">
    <source>
        <dbReference type="ARBA" id="ARBA00009759"/>
    </source>
</evidence>
<evidence type="ECO:0000256" key="8">
    <source>
        <dbReference type="ARBA" id="ARBA00022842"/>
    </source>
</evidence>
<protein>
    <recommendedName>
        <fullName evidence="5 10">Inositol-1-monophosphatase</fullName>
        <ecNumber evidence="4 10">3.1.3.25</ecNumber>
    </recommendedName>
</protein>
<comment type="similarity">
    <text evidence="3 10">Belongs to the inositol monophosphatase superfamily.</text>
</comment>
<dbReference type="AlphaFoldDB" id="A0A2T1HPS7"/>
<dbReference type="PRINTS" id="PR01959">
    <property type="entry name" value="SBIMPHPHTASE"/>
</dbReference>
<dbReference type="CDD" id="cd01639">
    <property type="entry name" value="IMPase"/>
    <property type="match status" value="1"/>
</dbReference>
<evidence type="ECO:0000256" key="9">
    <source>
        <dbReference type="PIRSR" id="PIRSR600760-2"/>
    </source>
</evidence>
<comment type="cofactor">
    <cofactor evidence="2 9 10">
        <name>Mg(2+)</name>
        <dbReference type="ChEBI" id="CHEBI:18420"/>
    </cofactor>
</comment>
<keyword evidence="8 9" id="KW-0460">Magnesium</keyword>
<dbReference type="RefSeq" id="WP_106338362.1">
    <property type="nucleotide sequence ID" value="NZ_PVZS01000022.1"/>
</dbReference>
<comment type="caution">
    <text evidence="11">The sequence shown here is derived from an EMBL/GenBank/DDBJ whole genome shotgun (WGS) entry which is preliminary data.</text>
</comment>
<evidence type="ECO:0000256" key="1">
    <source>
        <dbReference type="ARBA" id="ARBA00001033"/>
    </source>
</evidence>
<dbReference type="Pfam" id="PF00459">
    <property type="entry name" value="Inositol_P"/>
    <property type="match status" value="1"/>
</dbReference>
<dbReference type="EMBL" id="PVZS01000022">
    <property type="protein sequence ID" value="PSC03636.1"/>
    <property type="molecule type" value="Genomic_DNA"/>
</dbReference>
<dbReference type="SUPFAM" id="SSF56655">
    <property type="entry name" value="Carbohydrate phosphatase"/>
    <property type="match status" value="1"/>
</dbReference>
<dbReference type="InterPro" id="IPR022337">
    <property type="entry name" value="Inositol_monophosphatase_SuhB"/>
</dbReference>
<dbReference type="FunFam" id="3.30.540.10:FF:000003">
    <property type="entry name" value="Inositol-1-monophosphatase"/>
    <property type="match status" value="1"/>
</dbReference>
<keyword evidence="7 10" id="KW-0378">Hydrolase</keyword>
<gene>
    <name evidence="11" type="ORF">SLNSH_17780</name>
</gene>
<comment type="catalytic activity">
    <reaction evidence="1 10">
        <text>a myo-inositol phosphate + H2O = myo-inositol + phosphate</text>
        <dbReference type="Rhea" id="RHEA:24056"/>
        <dbReference type="ChEBI" id="CHEBI:15377"/>
        <dbReference type="ChEBI" id="CHEBI:17268"/>
        <dbReference type="ChEBI" id="CHEBI:43474"/>
        <dbReference type="ChEBI" id="CHEBI:84139"/>
        <dbReference type="EC" id="3.1.3.25"/>
    </reaction>
</comment>
<dbReference type="PANTHER" id="PTHR20854">
    <property type="entry name" value="INOSITOL MONOPHOSPHATASE"/>
    <property type="match status" value="1"/>
</dbReference>
<keyword evidence="6 9" id="KW-0479">Metal-binding</keyword>
<evidence type="ECO:0000256" key="10">
    <source>
        <dbReference type="RuleBase" id="RU364068"/>
    </source>
</evidence>
<evidence type="ECO:0000256" key="4">
    <source>
        <dbReference type="ARBA" id="ARBA00013106"/>
    </source>
</evidence>
<feature type="binding site" evidence="9">
    <location>
        <position position="89"/>
    </location>
    <ligand>
        <name>Mg(2+)</name>
        <dbReference type="ChEBI" id="CHEBI:18420"/>
        <label>1</label>
        <note>catalytic</note>
    </ligand>
</feature>
<dbReference type="Proteomes" id="UP000239772">
    <property type="component" value="Unassembled WGS sequence"/>
</dbReference>
<dbReference type="Gene3D" id="3.30.540.10">
    <property type="entry name" value="Fructose-1,6-Bisphosphatase, subunit A, domain 1"/>
    <property type="match status" value="1"/>
</dbReference>
<evidence type="ECO:0000313" key="12">
    <source>
        <dbReference type="Proteomes" id="UP000239772"/>
    </source>
</evidence>
<feature type="binding site" evidence="9">
    <location>
        <position position="87"/>
    </location>
    <ligand>
        <name>Mg(2+)</name>
        <dbReference type="ChEBI" id="CHEBI:18420"/>
        <label>1</label>
        <note>catalytic</note>
    </ligand>
</feature>
<feature type="binding site" evidence="9">
    <location>
        <position position="72"/>
    </location>
    <ligand>
        <name>Mg(2+)</name>
        <dbReference type="ChEBI" id="CHEBI:18420"/>
        <label>1</label>
        <note>catalytic</note>
    </ligand>
</feature>
<feature type="binding site" evidence="9">
    <location>
        <position position="213"/>
    </location>
    <ligand>
        <name>Mg(2+)</name>
        <dbReference type="ChEBI" id="CHEBI:18420"/>
        <label>1</label>
        <note>catalytic</note>
    </ligand>
</feature>
<evidence type="ECO:0000256" key="5">
    <source>
        <dbReference type="ARBA" id="ARBA00019784"/>
    </source>
</evidence>
<dbReference type="GO" id="GO:0008934">
    <property type="term" value="F:inositol monophosphate 1-phosphatase activity"/>
    <property type="evidence" value="ECO:0007669"/>
    <property type="project" value="InterPro"/>
</dbReference>
<dbReference type="EC" id="3.1.3.25" evidence="4 10"/>
<proteinExistence type="inferred from homology"/>
<dbReference type="OrthoDB" id="9785695at2"/>
<dbReference type="GO" id="GO:0046872">
    <property type="term" value="F:metal ion binding"/>
    <property type="evidence" value="ECO:0007669"/>
    <property type="project" value="UniProtKB-KW"/>
</dbReference>
<organism evidence="11 12">
    <name type="scientific">Alsobacter soli</name>
    <dbReference type="NCBI Taxonomy" id="2109933"/>
    <lineage>
        <taxon>Bacteria</taxon>
        <taxon>Pseudomonadati</taxon>
        <taxon>Pseudomonadota</taxon>
        <taxon>Alphaproteobacteria</taxon>
        <taxon>Hyphomicrobiales</taxon>
        <taxon>Alsobacteraceae</taxon>
        <taxon>Alsobacter</taxon>
    </lineage>
</organism>
<dbReference type="PRINTS" id="PR00377">
    <property type="entry name" value="IMPHPHTASES"/>
</dbReference>
<keyword evidence="12" id="KW-1185">Reference proteome</keyword>